<evidence type="ECO:0000313" key="1">
    <source>
        <dbReference type="EMBL" id="CAH2044997.1"/>
    </source>
</evidence>
<name>A0ABN8I362_9NEOP</name>
<evidence type="ECO:0000313" key="2">
    <source>
        <dbReference type="Proteomes" id="UP000837857"/>
    </source>
</evidence>
<keyword evidence="2" id="KW-1185">Reference proteome</keyword>
<protein>
    <submittedName>
        <fullName evidence="1">Uncharacterized protein</fullName>
    </submittedName>
</protein>
<accession>A0ABN8I362</accession>
<dbReference type="Proteomes" id="UP000837857">
    <property type="component" value="Chromosome 16"/>
</dbReference>
<feature type="non-terminal residue" evidence="1">
    <location>
        <position position="1"/>
    </location>
</feature>
<reference evidence="1" key="1">
    <citation type="submission" date="2022-03" db="EMBL/GenBank/DDBJ databases">
        <authorList>
            <person name="Martin H S."/>
        </authorList>
    </citation>
    <scope>NUCLEOTIDE SEQUENCE</scope>
</reference>
<organism evidence="1 2">
    <name type="scientific">Iphiclides podalirius</name>
    <name type="common">scarce swallowtail</name>
    <dbReference type="NCBI Taxonomy" id="110791"/>
    <lineage>
        <taxon>Eukaryota</taxon>
        <taxon>Metazoa</taxon>
        <taxon>Ecdysozoa</taxon>
        <taxon>Arthropoda</taxon>
        <taxon>Hexapoda</taxon>
        <taxon>Insecta</taxon>
        <taxon>Pterygota</taxon>
        <taxon>Neoptera</taxon>
        <taxon>Endopterygota</taxon>
        <taxon>Lepidoptera</taxon>
        <taxon>Glossata</taxon>
        <taxon>Ditrysia</taxon>
        <taxon>Papilionoidea</taxon>
        <taxon>Papilionidae</taxon>
        <taxon>Papilioninae</taxon>
        <taxon>Iphiclides</taxon>
    </lineage>
</organism>
<sequence>MRKKVEAMPSLEVILQRLPEAVIAALEGPIVKQDLASLQSLPALDMKTVAMLLRRKIPSPMPLSEVVLERLPQSMMTKLISQKNCYPVMPLSDIITPTKSLLPMKISGQTARTQNVVLKDMLRLEVALERLPEAITNTLLSRRRSMLLAKKGKNNVGRPKKTRLDCKPNFRKVTFLV</sequence>
<gene>
    <name evidence="1" type="ORF">IPOD504_LOCUS4885</name>
</gene>
<dbReference type="EMBL" id="OW152828">
    <property type="protein sequence ID" value="CAH2044997.1"/>
    <property type="molecule type" value="Genomic_DNA"/>
</dbReference>
<proteinExistence type="predicted"/>